<evidence type="ECO:0000313" key="3">
    <source>
        <dbReference type="EMBL" id="PNF23033.1"/>
    </source>
</evidence>
<feature type="region of interest" description="Disordered" evidence="1">
    <location>
        <begin position="943"/>
        <end position="985"/>
    </location>
</feature>
<name>A0A2J7Q375_9NEOP</name>
<feature type="compositionally biased region" description="Low complexity" evidence="1">
    <location>
        <begin position="323"/>
        <end position="340"/>
    </location>
</feature>
<feature type="compositionally biased region" description="Basic residues" evidence="1">
    <location>
        <begin position="1037"/>
        <end position="1047"/>
    </location>
</feature>
<dbReference type="GO" id="GO:0005576">
    <property type="term" value="C:extracellular region"/>
    <property type="evidence" value="ECO:0007669"/>
    <property type="project" value="InterPro"/>
</dbReference>
<dbReference type="OrthoDB" id="76388at2759"/>
<feature type="compositionally biased region" description="Basic residues" evidence="1">
    <location>
        <begin position="1083"/>
        <end position="1094"/>
    </location>
</feature>
<sequence>MFTITPDRYHSKYTDIPLRSGGTVSDYSDIPTTEKLETNNQKHEDNDSIYRKRDGTLRSTDIQSNGNRSPETNIDSNVETTPPPTTTPVNFREATPQVPSIPDTIPPPTTTRFTPTLTRIVTSVTESGTTERQIIAVNRVPYIALAALRGQTVYPGPLVYNRHSIVPTEETILHKTTSLAIPVQPESTTKSLAEKNTISLTIQGKPKLEKVMEVNRITLVTLKEEMSLGTTRAMSGNETTERIFSQGKSDKATDKLSQVTQMKNVTAVGGSLTVAPAANYTTDMSREIFASFSTPPISLEETTHLENAIDVQDEILSVKSHNPPTTSSSSLDTFSTDTPPVTEQILSNVTSKQTDSVDEASSVGPLNNRRRPNSGRKPGIDDFRRRRIRPTFSTKSAEAIASSTPSTISQNRRGQRKRPRPYRPTSTTVADEEARVLPDPDDSSAKHGAVSADQNNGHRRTFIPKRGQRRRPRPDVPTSTSTNPDELINPLQNTGGENIVLVTENIANKTVGFIPKRGNRRRGTTQKPTTETSNLTSATTLRDENGTLSTGAKKLKDTDKLFSVLSTDPNMPDSSDSIKSSTQGVDTFISEPKSVFDPEENHRYISNSTESNLKSELSDHIEVSTIRHSHRTGSFPLRNTSPYSELLLHLTSDLNSTENATEEGDPQAKEMTSSPSSTLANTESVTPSSTKASSSASDKSGAAGSDRVRIKKRRRRPQPAQNGNTLEESARERKVLSGNEVHNDIQVSDLNAGRNISSSTPEENAVTPFATAALLGREDYEIRTPSSIGEFVTTVDREGKHVVKISVLNDPNSIAAPIKKSESFSDRGNSDDDNLTAHNPSNNYEKSSYDSELTTVENSDLNTDGSGYATENEGRNSIYPPSDSSGPRSEDYDTSLTSSVDFQTEGHGEGISHVNSSNASTRQNPKKYFITSVDFTADPADEQTLGSTAATDKNKQGSANPEGKTRHLGRRKRPSSTTEGPQVLSEVVTTTARNFRRPTGALYNPNRVRLRSTTSTTTTTTETPASSTGPEQERRKPGARLVRRRKYGPSANRTADSDATASEVKSSDASNNAPTDKDGSGGRVRKFSFPRRRTTTTAPPVTTRPVAVTTLPTSGAPEETQSDIELMESKEHKFTEAEAEAELTTTKLPDLANSAVVAIHNLATVPPTTQPTPEVVKSTRTSLTTARSSSTTSSTPAASRLFPRRGSAVFASEEPPPSPSPSPRSLPGSVSLKPRPFSKTTAAPVFETDTHARTPKPRPLPVIDYEYYDDEEGILDVAPISGKVKIHSDGYIECLDRGNFPHPFSCKKFISCAKMENGELLGWEYTCPRQLSFDPIGGICNWSAGLGCKE</sequence>
<feature type="compositionally biased region" description="Polar residues" evidence="1">
    <location>
        <begin position="1051"/>
        <end position="1074"/>
    </location>
</feature>
<feature type="compositionally biased region" description="Polar residues" evidence="1">
    <location>
        <begin position="836"/>
        <end position="865"/>
    </location>
</feature>
<feature type="compositionally biased region" description="Polar residues" evidence="1">
    <location>
        <begin position="745"/>
        <end position="762"/>
    </location>
</feature>
<feature type="compositionally biased region" description="Basic and acidic residues" evidence="1">
    <location>
        <begin position="819"/>
        <end position="830"/>
    </location>
</feature>
<feature type="compositionally biased region" description="Polar residues" evidence="1">
    <location>
        <begin position="57"/>
        <end position="79"/>
    </location>
</feature>
<feature type="compositionally biased region" description="Low complexity" evidence="1">
    <location>
        <begin position="1095"/>
        <end position="1110"/>
    </location>
</feature>
<evidence type="ECO:0000256" key="1">
    <source>
        <dbReference type="SAM" id="MobiDB-lite"/>
    </source>
</evidence>
<feature type="compositionally biased region" description="Polar residues" evidence="1">
    <location>
        <begin position="670"/>
        <end position="687"/>
    </location>
</feature>
<dbReference type="InParanoid" id="A0A2J7Q375"/>
<feature type="compositionally biased region" description="Basic and acidic residues" evidence="1">
    <location>
        <begin position="32"/>
        <end position="56"/>
    </location>
</feature>
<feature type="compositionally biased region" description="Low complexity" evidence="1">
    <location>
        <begin position="1012"/>
        <end position="1028"/>
    </location>
</feature>
<dbReference type="Pfam" id="PF01607">
    <property type="entry name" value="CBM_14"/>
    <property type="match status" value="1"/>
</dbReference>
<feature type="compositionally biased region" description="Low complexity" evidence="1">
    <location>
        <begin position="1165"/>
        <end position="1200"/>
    </location>
</feature>
<feature type="compositionally biased region" description="Polar residues" evidence="1">
    <location>
        <begin position="944"/>
        <end position="959"/>
    </location>
</feature>
<accession>A0A2J7Q375</accession>
<feature type="compositionally biased region" description="Polar residues" evidence="1">
    <location>
        <begin position="477"/>
        <end position="492"/>
    </location>
</feature>
<feature type="region of interest" description="Disordered" evidence="1">
    <location>
        <begin position="1"/>
        <end position="113"/>
    </location>
</feature>
<feature type="compositionally biased region" description="Polar residues" evidence="1">
    <location>
        <begin position="344"/>
        <end position="354"/>
    </location>
</feature>
<feature type="compositionally biased region" description="Low complexity" evidence="1">
    <location>
        <begin position="529"/>
        <end position="540"/>
    </location>
</feature>
<gene>
    <name evidence="3" type="ORF">B7P43_G09842</name>
</gene>
<protein>
    <recommendedName>
        <fullName evidence="2">Chitin-binding type-2 domain-containing protein</fullName>
    </recommendedName>
</protein>
<dbReference type="STRING" id="105785.A0A2J7Q375"/>
<dbReference type="InterPro" id="IPR002557">
    <property type="entry name" value="Chitin-bd_dom"/>
</dbReference>
<proteinExistence type="predicted"/>
<dbReference type="Gene3D" id="2.170.140.10">
    <property type="entry name" value="Chitin binding domain"/>
    <property type="match status" value="1"/>
</dbReference>
<dbReference type="GO" id="GO:0008061">
    <property type="term" value="F:chitin binding"/>
    <property type="evidence" value="ECO:0007669"/>
    <property type="project" value="InterPro"/>
</dbReference>
<dbReference type="InterPro" id="IPR036508">
    <property type="entry name" value="Chitin-bd_dom_sf"/>
</dbReference>
<feature type="region of interest" description="Disordered" evidence="1">
    <location>
        <begin position="1165"/>
        <end position="1257"/>
    </location>
</feature>
<feature type="compositionally biased region" description="Basic residues" evidence="1">
    <location>
        <begin position="457"/>
        <end position="472"/>
    </location>
</feature>
<feature type="region of interest" description="Disordered" evidence="1">
    <location>
        <begin position="656"/>
        <end position="764"/>
    </location>
</feature>
<feature type="region of interest" description="Disordered" evidence="1">
    <location>
        <begin position="515"/>
        <end position="549"/>
    </location>
</feature>
<feature type="region of interest" description="Disordered" evidence="1">
    <location>
        <begin position="231"/>
        <end position="251"/>
    </location>
</feature>
<evidence type="ECO:0000313" key="4">
    <source>
        <dbReference type="Proteomes" id="UP000235965"/>
    </source>
</evidence>
<feature type="compositionally biased region" description="Pro residues" evidence="1">
    <location>
        <begin position="1214"/>
        <end position="1224"/>
    </location>
</feature>
<feature type="compositionally biased region" description="Low complexity" evidence="1">
    <location>
        <begin position="688"/>
        <end position="705"/>
    </location>
</feature>
<dbReference type="PROSITE" id="PS50940">
    <property type="entry name" value="CHIT_BIND_II"/>
    <property type="match status" value="1"/>
</dbReference>
<feature type="domain" description="Chitin-binding type-2" evidence="2">
    <location>
        <begin position="1291"/>
        <end position="1350"/>
    </location>
</feature>
<keyword evidence="4" id="KW-1185">Reference proteome</keyword>
<comment type="caution">
    <text evidence="3">The sequence shown here is derived from an EMBL/GenBank/DDBJ whole genome shotgun (WGS) entry which is preliminary data.</text>
</comment>
<dbReference type="EMBL" id="NEVH01019069">
    <property type="protein sequence ID" value="PNF23033.1"/>
    <property type="molecule type" value="Genomic_DNA"/>
</dbReference>
<feature type="compositionally biased region" description="Polar residues" evidence="1">
    <location>
        <begin position="913"/>
        <end position="923"/>
    </location>
</feature>
<feature type="compositionally biased region" description="Polar residues" evidence="1">
    <location>
        <begin position="231"/>
        <end position="247"/>
    </location>
</feature>
<dbReference type="SMART" id="SM00494">
    <property type="entry name" value="ChtBD2"/>
    <property type="match status" value="1"/>
</dbReference>
<feature type="region of interest" description="Disordered" evidence="1">
    <location>
        <begin position="818"/>
        <end position="923"/>
    </location>
</feature>
<feature type="region of interest" description="Disordered" evidence="1">
    <location>
        <begin position="997"/>
        <end position="1122"/>
    </location>
</feature>
<organism evidence="3 4">
    <name type="scientific">Cryptotermes secundus</name>
    <dbReference type="NCBI Taxonomy" id="105785"/>
    <lineage>
        <taxon>Eukaryota</taxon>
        <taxon>Metazoa</taxon>
        <taxon>Ecdysozoa</taxon>
        <taxon>Arthropoda</taxon>
        <taxon>Hexapoda</taxon>
        <taxon>Insecta</taxon>
        <taxon>Pterygota</taxon>
        <taxon>Neoptera</taxon>
        <taxon>Polyneoptera</taxon>
        <taxon>Dictyoptera</taxon>
        <taxon>Blattodea</taxon>
        <taxon>Blattoidea</taxon>
        <taxon>Termitoidae</taxon>
        <taxon>Kalotermitidae</taxon>
        <taxon>Cryptotermitinae</taxon>
        <taxon>Cryptotermes</taxon>
    </lineage>
</organism>
<evidence type="ECO:0000259" key="2">
    <source>
        <dbReference type="PROSITE" id="PS50940"/>
    </source>
</evidence>
<feature type="compositionally biased region" description="Polar residues" evidence="1">
    <location>
        <begin position="391"/>
        <end position="411"/>
    </location>
</feature>
<dbReference type="Proteomes" id="UP000235965">
    <property type="component" value="Unassembled WGS sequence"/>
</dbReference>
<reference evidence="3 4" key="1">
    <citation type="submission" date="2017-12" db="EMBL/GenBank/DDBJ databases">
        <title>Hemimetabolous genomes reveal molecular basis of termite eusociality.</title>
        <authorList>
            <person name="Harrison M.C."/>
            <person name="Jongepier E."/>
            <person name="Robertson H.M."/>
            <person name="Arning N."/>
            <person name="Bitard-Feildel T."/>
            <person name="Chao H."/>
            <person name="Childers C.P."/>
            <person name="Dinh H."/>
            <person name="Doddapaneni H."/>
            <person name="Dugan S."/>
            <person name="Gowin J."/>
            <person name="Greiner C."/>
            <person name="Han Y."/>
            <person name="Hu H."/>
            <person name="Hughes D.S.T."/>
            <person name="Huylmans A.-K."/>
            <person name="Kemena C."/>
            <person name="Kremer L.P.M."/>
            <person name="Lee S.L."/>
            <person name="Lopez-Ezquerra A."/>
            <person name="Mallet L."/>
            <person name="Monroy-Kuhn J.M."/>
            <person name="Moser A."/>
            <person name="Murali S.C."/>
            <person name="Muzny D.M."/>
            <person name="Otani S."/>
            <person name="Piulachs M.-D."/>
            <person name="Poelchau M."/>
            <person name="Qu J."/>
            <person name="Schaub F."/>
            <person name="Wada-Katsumata A."/>
            <person name="Worley K.C."/>
            <person name="Xie Q."/>
            <person name="Ylla G."/>
            <person name="Poulsen M."/>
            <person name="Gibbs R.A."/>
            <person name="Schal C."/>
            <person name="Richards S."/>
            <person name="Belles X."/>
            <person name="Korb J."/>
            <person name="Bornberg-Bauer E."/>
        </authorList>
    </citation>
    <scope>NUCLEOTIDE SEQUENCE [LARGE SCALE GENOMIC DNA]</scope>
    <source>
        <tissue evidence="3">Whole body</tissue>
    </source>
</reference>
<feature type="region of interest" description="Disordered" evidence="1">
    <location>
        <begin position="319"/>
        <end position="492"/>
    </location>
</feature>
<dbReference type="SUPFAM" id="SSF57625">
    <property type="entry name" value="Invertebrate chitin-binding proteins"/>
    <property type="match status" value="1"/>
</dbReference>